<name>A0ABN1F0X4_9ACTN</name>
<gene>
    <name evidence="1" type="ORF">GCM10010394_05110</name>
</gene>
<dbReference type="RefSeq" id="WP_344069411.1">
    <property type="nucleotide sequence ID" value="NZ_BAAACA010000004.1"/>
</dbReference>
<reference evidence="1 2" key="1">
    <citation type="journal article" date="2019" name="Int. J. Syst. Evol. Microbiol.">
        <title>The Global Catalogue of Microorganisms (GCM) 10K type strain sequencing project: providing services to taxonomists for standard genome sequencing and annotation.</title>
        <authorList>
            <consortium name="The Broad Institute Genomics Platform"/>
            <consortium name="The Broad Institute Genome Sequencing Center for Infectious Disease"/>
            <person name="Wu L."/>
            <person name="Ma J."/>
        </authorList>
    </citation>
    <scope>NUCLEOTIDE SEQUENCE [LARGE SCALE GENOMIC DNA]</scope>
    <source>
        <strain evidence="1 2">JCM 5067</strain>
    </source>
</reference>
<sequence>MWVYVRYHGRDVDPIEPLNEMVAEIEKYGIVCHLRPARPDVFIASGDWANRMRIFYDNSRGIFVSEIIPHGECEWRQAGFLPPTSNARYFAQRTFRE</sequence>
<dbReference type="EMBL" id="BAAACA010000004">
    <property type="protein sequence ID" value="GAA0579531.1"/>
    <property type="molecule type" value="Genomic_DNA"/>
</dbReference>
<accession>A0ABN1F0X4</accession>
<comment type="caution">
    <text evidence="1">The sequence shown here is derived from an EMBL/GenBank/DDBJ whole genome shotgun (WGS) entry which is preliminary data.</text>
</comment>
<protein>
    <submittedName>
        <fullName evidence="1">Uncharacterized protein</fullName>
    </submittedName>
</protein>
<evidence type="ECO:0000313" key="2">
    <source>
        <dbReference type="Proteomes" id="UP001500668"/>
    </source>
</evidence>
<keyword evidence="2" id="KW-1185">Reference proteome</keyword>
<dbReference type="Proteomes" id="UP001500668">
    <property type="component" value="Unassembled WGS sequence"/>
</dbReference>
<organism evidence="1 2">
    <name type="scientific">Streptomyces crystallinus</name>
    <dbReference type="NCBI Taxonomy" id="68191"/>
    <lineage>
        <taxon>Bacteria</taxon>
        <taxon>Bacillati</taxon>
        <taxon>Actinomycetota</taxon>
        <taxon>Actinomycetes</taxon>
        <taxon>Kitasatosporales</taxon>
        <taxon>Streptomycetaceae</taxon>
        <taxon>Streptomyces</taxon>
    </lineage>
</organism>
<proteinExistence type="predicted"/>
<evidence type="ECO:0000313" key="1">
    <source>
        <dbReference type="EMBL" id="GAA0579531.1"/>
    </source>
</evidence>